<keyword evidence="2" id="KW-1185">Reference proteome</keyword>
<organism evidence="1 2">
    <name type="scientific">Zizania palustris</name>
    <name type="common">Northern wild rice</name>
    <dbReference type="NCBI Taxonomy" id="103762"/>
    <lineage>
        <taxon>Eukaryota</taxon>
        <taxon>Viridiplantae</taxon>
        <taxon>Streptophyta</taxon>
        <taxon>Embryophyta</taxon>
        <taxon>Tracheophyta</taxon>
        <taxon>Spermatophyta</taxon>
        <taxon>Magnoliopsida</taxon>
        <taxon>Liliopsida</taxon>
        <taxon>Poales</taxon>
        <taxon>Poaceae</taxon>
        <taxon>BOP clade</taxon>
        <taxon>Oryzoideae</taxon>
        <taxon>Oryzeae</taxon>
        <taxon>Zizaniinae</taxon>
        <taxon>Zizania</taxon>
    </lineage>
</organism>
<gene>
    <name evidence="1" type="ORF">GUJ93_ZPchr0011g27601</name>
</gene>
<accession>A0A8J5WJM7</accession>
<evidence type="ECO:0000313" key="2">
    <source>
        <dbReference type="Proteomes" id="UP000729402"/>
    </source>
</evidence>
<reference evidence="1" key="1">
    <citation type="journal article" date="2021" name="bioRxiv">
        <title>Whole Genome Assembly and Annotation of Northern Wild Rice, Zizania palustris L., Supports a Whole Genome Duplication in the Zizania Genus.</title>
        <authorList>
            <person name="Haas M."/>
            <person name="Kono T."/>
            <person name="Macchietto M."/>
            <person name="Millas R."/>
            <person name="McGilp L."/>
            <person name="Shao M."/>
            <person name="Duquette J."/>
            <person name="Hirsch C.N."/>
            <person name="Kimball J."/>
        </authorList>
    </citation>
    <scope>NUCLEOTIDE SEQUENCE</scope>
    <source>
        <tissue evidence="1">Fresh leaf tissue</tissue>
    </source>
</reference>
<proteinExistence type="predicted"/>
<dbReference type="AlphaFoldDB" id="A0A8J5WJM7"/>
<reference evidence="1" key="2">
    <citation type="submission" date="2021-02" db="EMBL/GenBank/DDBJ databases">
        <authorList>
            <person name="Kimball J.A."/>
            <person name="Haas M.W."/>
            <person name="Macchietto M."/>
            <person name="Kono T."/>
            <person name="Duquette J."/>
            <person name="Shao M."/>
        </authorList>
    </citation>
    <scope>NUCLEOTIDE SEQUENCE</scope>
    <source>
        <tissue evidence="1">Fresh leaf tissue</tissue>
    </source>
</reference>
<evidence type="ECO:0000313" key="1">
    <source>
        <dbReference type="EMBL" id="KAG8090721.1"/>
    </source>
</evidence>
<comment type="caution">
    <text evidence="1">The sequence shown here is derived from an EMBL/GenBank/DDBJ whole genome shotgun (WGS) entry which is preliminary data.</text>
</comment>
<dbReference type="EMBL" id="JAAALK010000081">
    <property type="protein sequence ID" value="KAG8090721.1"/>
    <property type="molecule type" value="Genomic_DNA"/>
</dbReference>
<dbReference type="Proteomes" id="UP000729402">
    <property type="component" value="Unassembled WGS sequence"/>
</dbReference>
<sequence>MGGSENQGIEQRDELDKLTMVVRDGHAKMEREEDKNFKTSFFKVLLPDISVPWMVNFFNPSMCIVKYLMVG</sequence>
<protein>
    <submittedName>
        <fullName evidence="1">Uncharacterized protein</fullName>
    </submittedName>
</protein>
<name>A0A8J5WJM7_ZIZPA</name>